<reference evidence="1 2" key="1">
    <citation type="submission" date="2024-09" db="EMBL/GenBank/DDBJ databases">
        <title>Novel species of the genus Pelomonas and Roseateles isolated from streams.</title>
        <authorList>
            <person name="Lu H."/>
        </authorList>
    </citation>
    <scope>NUCLEOTIDE SEQUENCE [LARGE SCALE GENOMIC DNA]</scope>
    <source>
        <strain evidence="1 2">DC23W</strain>
    </source>
</reference>
<name>A0ABW7EGF9_9BURK</name>
<comment type="caution">
    <text evidence="1">The sequence shown here is derived from an EMBL/GenBank/DDBJ whole genome shotgun (WGS) entry which is preliminary data.</text>
</comment>
<proteinExistence type="predicted"/>
<evidence type="ECO:0008006" key="3">
    <source>
        <dbReference type="Google" id="ProtNLM"/>
    </source>
</evidence>
<evidence type="ECO:0000313" key="2">
    <source>
        <dbReference type="Proteomes" id="UP001606300"/>
    </source>
</evidence>
<gene>
    <name evidence="1" type="ORF">ACG02S_00880</name>
</gene>
<organism evidence="1 2">
    <name type="scientific">Pelomonas dachongensis</name>
    <dbReference type="NCBI Taxonomy" id="3299029"/>
    <lineage>
        <taxon>Bacteria</taxon>
        <taxon>Pseudomonadati</taxon>
        <taxon>Pseudomonadota</taxon>
        <taxon>Betaproteobacteria</taxon>
        <taxon>Burkholderiales</taxon>
        <taxon>Sphaerotilaceae</taxon>
        <taxon>Roseateles</taxon>
    </lineage>
</organism>
<dbReference type="RefSeq" id="WP_394468551.1">
    <property type="nucleotide sequence ID" value="NZ_JBIGHY010000001.1"/>
</dbReference>
<sequence>MSERPNPDFQPTSETPASVDVVGRQVASARRRRFIKMGAGVVPVALTLSSRPVLATNSQGKCFSASAWGSVQTLVGTNASTYTRKANNAPTVTCYTRAQWISKYKSGNTEYSSCEGWKKNSINCGDLKVSTVSKYTVASACGNSGGTAGIPGTVTVWAALNGNYSSAKKAMLVAWLNYRVSGTTKTDVCVIDTFSTNQLTKLGNIVASGQGIGPDGKLWYAADVEKYLYDNFIGRLS</sequence>
<dbReference type="Proteomes" id="UP001606300">
    <property type="component" value="Unassembled WGS sequence"/>
</dbReference>
<accession>A0ABW7EGF9</accession>
<keyword evidence="2" id="KW-1185">Reference proteome</keyword>
<evidence type="ECO:0000313" key="1">
    <source>
        <dbReference type="EMBL" id="MFG6412444.1"/>
    </source>
</evidence>
<dbReference type="EMBL" id="JBIGHY010000001">
    <property type="protein sequence ID" value="MFG6412444.1"/>
    <property type="molecule type" value="Genomic_DNA"/>
</dbReference>
<protein>
    <recommendedName>
        <fullName evidence="3">Tat (Twin-arginine translocation) pathway signal sequence</fullName>
    </recommendedName>
</protein>